<evidence type="ECO:0000313" key="2">
    <source>
        <dbReference type="EMBL" id="ANN71045.1"/>
    </source>
</evidence>
<evidence type="ECO:0000313" key="1">
    <source>
        <dbReference type="EMBL" id="ANN65961.1"/>
    </source>
</evidence>
<gene>
    <name evidence="1" type="ORF">BAU06_06325</name>
    <name evidence="2" type="ORF">BAU08_06585</name>
</gene>
<organism evidence="2 4">
    <name type="scientific">Bordetella bronchialis</name>
    <dbReference type="NCBI Taxonomy" id="463025"/>
    <lineage>
        <taxon>Bacteria</taxon>
        <taxon>Pseudomonadati</taxon>
        <taxon>Pseudomonadota</taxon>
        <taxon>Betaproteobacteria</taxon>
        <taxon>Burkholderiales</taxon>
        <taxon>Alcaligenaceae</taxon>
        <taxon>Bordetella</taxon>
    </lineage>
</organism>
<dbReference type="KEGG" id="bbro:BAU06_06325"/>
<name>A0A193FTT2_9BORD</name>
<evidence type="ECO:0000313" key="4">
    <source>
        <dbReference type="Proteomes" id="UP000092213"/>
    </source>
</evidence>
<evidence type="ECO:0000313" key="3">
    <source>
        <dbReference type="Proteomes" id="UP000091897"/>
    </source>
</evidence>
<dbReference type="Proteomes" id="UP000091897">
    <property type="component" value="Chromosome"/>
</dbReference>
<keyword evidence="3" id="KW-1185">Reference proteome</keyword>
<reference evidence="3 4" key="1">
    <citation type="submission" date="2016-06" db="EMBL/GenBank/DDBJ databases">
        <title>Complete genome sequences of Bordetella bronchialis and Bordetella flabilis.</title>
        <authorList>
            <person name="LiPuma J.J."/>
            <person name="Spilker T."/>
        </authorList>
    </citation>
    <scope>NUCLEOTIDE SEQUENCE [LARGE SCALE GENOMIC DNA]</scope>
    <source>
        <strain evidence="2 4">AU17976</strain>
        <strain evidence="1 3">AU3182</strain>
    </source>
</reference>
<dbReference type="SUPFAM" id="SSF140931">
    <property type="entry name" value="Fic-like"/>
    <property type="match status" value="1"/>
</dbReference>
<evidence type="ECO:0008006" key="5">
    <source>
        <dbReference type="Google" id="ProtNLM"/>
    </source>
</evidence>
<dbReference type="InterPro" id="IPR036597">
    <property type="entry name" value="Fido-like_dom_sf"/>
</dbReference>
<dbReference type="STRING" id="463025.BAU08_06585"/>
<dbReference type="EMBL" id="CP016170">
    <property type="protein sequence ID" value="ANN65961.1"/>
    <property type="molecule type" value="Genomic_DNA"/>
</dbReference>
<proteinExistence type="predicted"/>
<dbReference type="Proteomes" id="UP000092213">
    <property type="component" value="Chromosome"/>
</dbReference>
<dbReference type="AlphaFoldDB" id="A0A193FTT2"/>
<sequence length="74" mass="8339">MNITSQDGLDRAEAALAALRSNELLAKPIVGDFDLAHLQAIHRHLFKDVYAWAARLLRMRFGSGSNRVLLQTHR</sequence>
<dbReference type="Gene3D" id="1.10.3290.10">
    <property type="entry name" value="Fido-like domain"/>
    <property type="match status" value="1"/>
</dbReference>
<protein>
    <recommendedName>
        <fullName evidence="5">Fido domain-containing protein</fullName>
    </recommendedName>
</protein>
<accession>A0A193FTT2</accession>
<dbReference type="EMBL" id="CP016171">
    <property type="protein sequence ID" value="ANN71045.1"/>
    <property type="molecule type" value="Genomic_DNA"/>
</dbReference>